<sequence>MFQLSKQQTGWDKSKDGSFFYRTMKD</sequence>
<organism evidence="2">
    <name type="scientific">Anguilla anguilla</name>
    <name type="common">European freshwater eel</name>
    <name type="synonym">Muraena anguilla</name>
    <dbReference type="NCBI Taxonomy" id="7936"/>
    <lineage>
        <taxon>Eukaryota</taxon>
        <taxon>Metazoa</taxon>
        <taxon>Chordata</taxon>
        <taxon>Craniata</taxon>
        <taxon>Vertebrata</taxon>
        <taxon>Euteleostomi</taxon>
        <taxon>Actinopterygii</taxon>
        <taxon>Neopterygii</taxon>
        <taxon>Teleostei</taxon>
        <taxon>Anguilliformes</taxon>
        <taxon>Anguillidae</taxon>
        <taxon>Anguilla</taxon>
    </lineage>
</organism>
<evidence type="ECO:0000256" key="1">
    <source>
        <dbReference type="SAM" id="MobiDB-lite"/>
    </source>
</evidence>
<feature type="compositionally biased region" description="Polar residues" evidence="1">
    <location>
        <begin position="1"/>
        <end position="11"/>
    </location>
</feature>
<accession>A0A0E9TUV3</accession>
<reference evidence="2" key="2">
    <citation type="journal article" date="2015" name="Fish Shellfish Immunol.">
        <title>Early steps in the European eel (Anguilla anguilla)-Vibrio vulnificus interaction in the gills: Role of the RtxA13 toxin.</title>
        <authorList>
            <person name="Callol A."/>
            <person name="Pajuelo D."/>
            <person name="Ebbesson L."/>
            <person name="Teles M."/>
            <person name="MacKenzie S."/>
            <person name="Amaro C."/>
        </authorList>
    </citation>
    <scope>NUCLEOTIDE SEQUENCE</scope>
</reference>
<reference evidence="2" key="1">
    <citation type="submission" date="2014-11" db="EMBL/GenBank/DDBJ databases">
        <authorList>
            <person name="Amaro Gonzalez C."/>
        </authorList>
    </citation>
    <scope>NUCLEOTIDE SEQUENCE</scope>
</reference>
<dbReference type="AlphaFoldDB" id="A0A0E9TUV3"/>
<feature type="region of interest" description="Disordered" evidence="1">
    <location>
        <begin position="1"/>
        <end position="26"/>
    </location>
</feature>
<name>A0A0E9TUV3_ANGAN</name>
<evidence type="ECO:0000313" key="2">
    <source>
        <dbReference type="EMBL" id="JAH56508.1"/>
    </source>
</evidence>
<proteinExistence type="predicted"/>
<protein>
    <submittedName>
        <fullName evidence="2">Uncharacterized protein</fullName>
    </submittedName>
</protein>
<dbReference type="EMBL" id="GBXM01052069">
    <property type="protein sequence ID" value="JAH56508.1"/>
    <property type="molecule type" value="Transcribed_RNA"/>
</dbReference>